<reference evidence="1 2" key="1">
    <citation type="submission" date="2019-07" db="EMBL/GenBank/DDBJ databases">
        <title>Gilliamella genomes.</title>
        <authorList>
            <person name="Zheng H."/>
        </authorList>
    </citation>
    <scope>NUCLEOTIDE SEQUENCE [LARGE SCALE GENOMIC DNA]</scope>
    <source>
        <strain evidence="1 2">W8127</strain>
    </source>
</reference>
<name>A0A556SZ35_9GAMM</name>
<protein>
    <submittedName>
        <fullName evidence="1">DUF2877 domain-containing protein</fullName>
    </submittedName>
</protein>
<dbReference type="InterPro" id="IPR021530">
    <property type="entry name" value="AllH-like"/>
</dbReference>
<evidence type="ECO:0000313" key="1">
    <source>
        <dbReference type="EMBL" id="TSK06346.1"/>
    </source>
</evidence>
<proteinExistence type="predicted"/>
<dbReference type="RefSeq" id="WP_144091068.1">
    <property type="nucleotide sequence ID" value="NZ_VMHM01000001.1"/>
</dbReference>
<gene>
    <name evidence="1" type="ORF">FPQ15_00480</name>
</gene>
<dbReference type="Pfam" id="PF11392">
    <property type="entry name" value="AllH"/>
    <property type="match status" value="1"/>
</dbReference>
<dbReference type="EMBL" id="VMHM01000001">
    <property type="protein sequence ID" value="TSK06346.1"/>
    <property type="molecule type" value="Genomic_DNA"/>
</dbReference>
<dbReference type="AlphaFoldDB" id="A0A556SZ35"/>
<comment type="caution">
    <text evidence="1">The sequence shown here is derived from an EMBL/GenBank/DDBJ whole genome shotgun (WGS) entry which is preliminary data.</text>
</comment>
<organism evidence="1 2">
    <name type="scientific">Gilliamella apicola</name>
    <dbReference type="NCBI Taxonomy" id="1196095"/>
    <lineage>
        <taxon>Bacteria</taxon>
        <taxon>Pseudomonadati</taxon>
        <taxon>Pseudomonadota</taxon>
        <taxon>Gammaproteobacteria</taxon>
        <taxon>Orbales</taxon>
        <taxon>Orbaceae</taxon>
        <taxon>Gilliamella</taxon>
    </lineage>
</organism>
<sequence length="318" mass="35533">MKCSYAENELLKKAISTSLTATSFAADTDRQYCLSLTQNGLLQIKPLIISAHAPTVKSNLSLFSLHQHTINLINQEQQLLTLHRYGSGLSPMGWVLKTNDFDVIKSRLANGHLTIIQQTNGDLILGDVLLSYNTHICNMTVKCRLHTQLDKTAIRQRFMQLDYPTGLFGFLRENVVDKPAPELVILCERLNQLMLGQHADITQFIGLGPGLTPSFDDIIVGMIAVLVSDHRFKPKIQQLKTAMLALPLETLTTTISATFLKYALQGQFSLSVLDVIERLNQHNYDHCAIHNLLNYGHTSGADLLLGIWLGIDRFVIKD</sequence>
<dbReference type="Proteomes" id="UP000319483">
    <property type="component" value="Unassembled WGS sequence"/>
</dbReference>
<evidence type="ECO:0000313" key="2">
    <source>
        <dbReference type="Proteomes" id="UP000319483"/>
    </source>
</evidence>
<accession>A0A556SZ35</accession>